<dbReference type="KEGG" id="cvn:111125899"/>
<sequence length="378" mass="42197">MSGLLLTLLALLNIKAQFASSCQFPEDLRGVWISSDKGFLRFADSVIYNYPVSLPGTSSIDLLCAENNGTHYMLKSSQDIDVFSLKVSIYICLSFVRVTQNNYVYYIGAPLDPMVKERVFAMSNLLNVSMDQVCTLPNTDDNVYSLRKNVSVSDIDSMGCPKRLKNSFVSLSIEETGVTNKCASGIVNGCVQDTEIVISTSSCHSNAFISNYLSLICLFHKTIDQVTYVYTWTEDISFQSIATHGFICVEITQNETWTTLRLYNDTCRDSLPSLNFLTLKSNQTNDTCLPTTPVPPPIRNTNRPDSPKGKKNSTNWAIYFAIVVCIIIIIGFIVIIIKFFRKEMFDFFGKKPRQPEPAVSFSNIAAKSTETLNTTTTS</sequence>
<evidence type="ECO:0000313" key="3">
    <source>
        <dbReference type="Proteomes" id="UP000694844"/>
    </source>
</evidence>
<gene>
    <name evidence="4" type="primary">LOC111125899</name>
</gene>
<feature type="signal peptide" evidence="2">
    <location>
        <begin position="1"/>
        <end position="21"/>
    </location>
</feature>
<keyword evidence="3" id="KW-1185">Reference proteome</keyword>
<keyword evidence="2" id="KW-0732">Signal</keyword>
<feature type="chain" id="PRO_5034350092" evidence="2">
    <location>
        <begin position="22"/>
        <end position="378"/>
    </location>
</feature>
<organism evidence="3 4">
    <name type="scientific">Crassostrea virginica</name>
    <name type="common">Eastern oyster</name>
    <dbReference type="NCBI Taxonomy" id="6565"/>
    <lineage>
        <taxon>Eukaryota</taxon>
        <taxon>Metazoa</taxon>
        <taxon>Spiralia</taxon>
        <taxon>Lophotrochozoa</taxon>
        <taxon>Mollusca</taxon>
        <taxon>Bivalvia</taxon>
        <taxon>Autobranchia</taxon>
        <taxon>Pteriomorphia</taxon>
        <taxon>Ostreida</taxon>
        <taxon>Ostreoidea</taxon>
        <taxon>Ostreidae</taxon>
        <taxon>Crassostrea</taxon>
    </lineage>
</organism>
<keyword evidence="1" id="KW-1133">Transmembrane helix</keyword>
<accession>A0A8B8DCT8</accession>
<reference evidence="4" key="1">
    <citation type="submission" date="2025-08" db="UniProtKB">
        <authorList>
            <consortium name="RefSeq"/>
        </authorList>
    </citation>
    <scope>IDENTIFICATION</scope>
    <source>
        <tissue evidence="4">Whole sample</tissue>
    </source>
</reference>
<evidence type="ECO:0000256" key="1">
    <source>
        <dbReference type="SAM" id="Phobius"/>
    </source>
</evidence>
<keyword evidence="1" id="KW-0812">Transmembrane</keyword>
<evidence type="ECO:0000313" key="4">
    <source>
        <dbReference type="RefSeq" id="XP_022325833.1"/>
    </source>
</evidence>
<evidence type="ECO:0000256" key="2">
    <source>
        <dbReference type="SAM" id="SignalP"/>
    </source>
</evidence>
<name>A0A8B8DCT8_CRAVI</name>
<dbReference type="GeneID" id="111125899"/>
<dbReference type="Proteomes" id="UP000694844">
    <property type="component" value="Chromosome 3"/>
</dbReference>
<keyword evidence="1" id="KW-0472">Membrane</keyword>
<dbReference type="OrthoDB" id="6104853at2759"/>
<proteinExistence type="predicted"/>
<protein>
    <submittedName>
        <fullName evidence="4">Uncharacterized protein LOC111125899</fullName>
    </submittedName>
</protein>
<dbReference type="RefSeq" id="XP_022325833.1">
    <property type="nucleotide sequence ID" value="XM_022470125.1"/>
</dbReference>
<feature type="transmembrane region" description="Helical" evidence="1">
    <location>
        <begin position="316"/>
        <end position="340"/>
    </location>
</feature>
<dbReference type="AlphaFoldDB" id="A0A8B8DCT8"/>